<organism evidence="5 6">
    <name type="scientific">Prauserella oleivorans</name>
    <dbReference type="NCBI Taxonomy" id="1478153"/>
    <lineage>
        <taxon>Bacteria</taxon>
        <taxon>Bacillati</taxon>
        <taxon>Actinomycetota</taxon>
        <taxon>Actinomycetes</taxon>
        <taxon>Pseudonocardiales</taxon>
        <taxon>Pseudonocardiaceae</taxon>
        <taxon>Prauserella</taxon>
    </lineage>
</organism>
<dbReference type="PROSITE" id="PS50853">
    <property type="entry name" value="FN3"/>
    <property type="match status" value="1"/>
</dbReference>
<keyword evidence="6" id="KW-1185">Reference proteome</keyword>
<keyword evidence="2" id="KW-0119">Carbohydrate metabolism</keyword>
<evidence type="ECO:0000313" key="5">
    <source>
        <dbReference type="EMBL" id="MFD2799794.1"/>
    </source>
</evidence>
<evidence type="ECO:0000313" key="6">
    <source>
        <dbReference type="Proteomes" id="UP001597478"/>
    </source>
</evidence>
<keyword evidence="1" id="KW-0326">Glycosidase</keyword>
<dbReference type="SUPFAM" id="SSF63829">
    <property type="entry name" value="Calcium-dependent phosphotriesterase"/>
    <property type="match status" value="1"/>
</dbReference>
<dbReference type="SMART" id="SM00060">
    <property type="entry name" value="FN3"/>
    <property type="match status" value="1"/>
</dbReference>
<dbReference type="RefSeq" id="WP_377391920.1">
    <property type="nucleotide sequence ID" value="NZ_JBHSAN010000027.1"/>
</dbReference>
<feature type="compositionally biased region" description="Basic and acidic residues" evidence="3">
    <location>
        <begin position="322"/>
        <end position="332"/>
    </location>
</feature>
<dbReference type="SUPFAM" id="SSF101898">
    <property type="entry name" value="NHL repeat"/>
    <property type="match status" value="1"/>
</dbReference>
<reference evidence="6" key="1">
    <citation type="journal article" date="2019" name="Int. J. Syst. Evol. Microbiol.">
        <title>The Global Catalogue of Microorganisms (GCM) 10K type strain sequencing project: providing services to taxonomists for standard genome sequencing and annotation.</title>
        <authorList>
            <consortium name="The Broad Institute Genomics Platform"/>
            <consortium name="The Broad Institute Genome Sequencing Center for Infectious Disease"/>
            <person name="Wu L."/>
            <person name="Ma J."/>
        </authorList>
    </citation>
    <scope>NUCLEOTIDE SEQUENCE [LARGE SCALE GENOMIC DNA]</scope>
    <source>
        <strain evidence="6">IBRC-M 10906</strain>
    </source>
</reference>
<evidence type="ECO:0000259" key="4">
    <source>
        <dbReference type="PROSITE" id="PS50853"/>
    </source>
</evidence>
<protein>
    <submittedName>
        <fullName evidence="5">Fibronectin type III domain-containing protein</fullName>
    </submittedName>
</protein>
<evidence type="ECO:0000256" key="2">
    <source>
        <dbReference type="ARBA" id="ARBA00023326"/>
    </source>
</evidence>
<dbReference type="Proteomes" id="UP001597478">
    <property type="component" value="Unassembled WGS sequence"/>
</dbReference>
<comment type="caution">
    <text evidence="5">The sequence shown here is derived from an EMBL/GenBank/DDBJ whole genome shotgun (WGS) entry which is preliminary data.</text>
</comment>
<dbReference type="InterPro" id="IPR003961">
    <property type="entry name" value="FN3_dom"/>
</dbReference>
<dbReference type="EMBL" id="JBHUOF010000012">
    <property type="protein sequence ID" value="MFD2799794.1"/>
    <property type="molecule type" value="Genomic_DNA"/>
</dbReference>
<name>A0ABW5W744_9PSEU</name>
<dbReference type="InterPro" id="IPR013783">
    <property type="entry name" value="Ig-like_fold"/>
</dbReference>
<keyword evidence="1" id="KW-0378">Hydrolase</keyword>
<dbReference type="CDD" id="cd00063">
    <property type="entry name" value="FN3"/>
    <property type="match status" value="1"/>
</dbReference>
<keyword evidence="2" id="KW-0624">Polysaccharide degradation</keyword>
<feature type="region of interest" description="Disordered" evidence="3">
    <location>
        <begin position="303"/>
        <end position="332"/>
    </location>
</feature>
<accession>A0ABW5W744</accession>
<feature type="domain" description="Fibronectin type-III" evidence="4">
    <location>
        <begin position="447"/>
        <end position="540"/>
    </location>
</feature>
<sequence length="637" mass="65549">MTGSKLWHRLPVALLVAACGVTVVIAVSGAGQPVRGLDFAQSGHWVANPGLDVVFHVNGAAKNVDTRAPMAIDPGSRVYQGDTSAYVVGQARIRQFGKSTLRVERTITPPTGERPVGIEAPGGPYLVYREAGTVVRLGEQPATIRAGRGLGNPVVTPDGTLWVHRSASGVLCMLPRGSDQVSCPAVTPQGHSGALTVVGDRPAFVDTTQDTVRAVAGDGLGTPVDLGVDVPAVAKVAAADSGGRIPILDPATSRLHLVDGAGVSGTGPAAAPVTVQVPEGEYANPEPSGDSVVLLDVAGNTVRTYGSDGRPRGVTPVPPETGEPRLSRGDDARVYVDGDKGGHVMVVDEGGAVSQVPLVGEERPRGEGEPQAPPPERAPDAPPPPSPPAGRDRRVLAEPPPQPAPGQSQGQPQRLPLPGPRPDPSPASVPAPPPPEPPPPPPVPASPPGIAGGVTATPQPDGTVRVTWGAAAPNGAPVTAYHVSWQPATGAGGLTVPGTARSAVLSGLERGTGHTVTVVAENRAGRGPAASTQVMTPGPVVTVTRGDTESFNETCEAPDCAKMLITMTGFDQETEYRVTPYSTGTYENEGGTYTTDENGNYDFQAFHFGQVGEQVWVVVEGPNGERYESNRYTWPAS</sequence>
<proteinExistence type="predicted"/>
<dbReference type="SUPFAM" id="SSF49265">
    <property type="entry name" value="Fibronectin type III"/>
    <property type="match status" value="1"/>
</dbReference>
<feature type="compositionally biased region" description="Pro residues" evidence="3">
    <location>
        <begin position="371"/>
        <end position="388"/>
    </location>
</feature>
<gene>
    <name evidence="5" type="ORF">ACFS2C_10360</name>
</gene>
<feature type="compositionally biased region" description="Low complexity" evidence="3">
    <location>
        <begin position="405"/>
        <end position="414"/>
    </location>
</feature>
<dbReference type="InterPro" id="IPR036116">
    <property type="entry name" value="FN3_sf"/>
</dbReference>
<feature type="compositionally biased region" description="Pro residues" evidence="3">
    <location>
        <begin position="415"/>
        <end position="447"/>
    </location>
</feature>
<dbReference type="Gene3D" id="2.60.40.10">
    <property type="entry name" value="Immunoglobulins"/>
    <property type="match status" value="1"/>
</dbReference>
<evidence type="ECO:0000256" key="1">
    <source>
        <dbReference type="ARBA" id="ARBA00023295"/>
    </source>
</evidence>
<feature type="region of interest" description="Disordered" evidence="3">
    <location>
        <begin position="345"/>
        <end position="463"/>
    </location>
</feature>
<evidence type="ECO:0000256" key="3">
    <source>
        <dbReference type="SAM" id="MobiDB-lite"/>
    </source>
</evidence>
<dbReference type="Pfam" id="PF00041">
    <property type="entry name" value="fn3"/>
    <property type="match status" value="1"/>
</dbReference>